<gene>
    <name evidence="13" type="ORF">NP493_33g04020</name>
</gene>
<dbReference type="GO" id="GO:0005743">
    <property type="term" value="C:mitochondrial inner membrane"/>
    <property type="evidence" value="ECO:0007669"/>
    <property type="project" value="UniProtKB-SubCell"/>
</dbReference>
<organism evidence="13 14">
    <name type="scientific">Ridgeia piscesae</name>
    <name type="common">Tubeworm</name>
    <dbReference type="NCBI Taxonomy" id="27915"/>
    <lineage>
        <taxon>Eukaryota</taxon>
        <taxon>Metazoa</taxon>
        <taxon>Spiralia</taxon>
        <taxon>Lophotrochozoa</taxon>
        <taxon>Annelida</taxon>
        <taxon>Polychaeta</taxon>
        <taxon>Sedentaria</taxon>
        <taxon>Canalipalpata</taxon>
        <taxon>Sabellida</taxon>
        <taxon>Siboglinidae</taxon>
        <taxon>Ridgeia</taxon>
    </lineage>
</organism>
<evidence type="ECO:0000256" key="12">
    <source>
        <dbReference type="PIRNR" id="PIRNR000022"/>
    </source>
</evidence>
<dbReference type="AlphaFoldDB" id="A0AAD9PCK8"/>
<comment type="similarity">
    <text evidence="2 12">Belongs to the UQCRB/QCR7 family.</text>
</comment>
<comment type="subcellular location">
    <subcellularLocation>
        <location evidence="1">Mitochondrion inner membrane</location>
        <topology evidence="1">Peripheral membrane protein</topology>
        <orientation evidence="1">Matrix side</orientation>
    </subcellularLocation>
</comment>
<reference evidence="13" key="1">
    <citation type="journal article" date="2023" name="Mol. Biol. Evol.">
        <title>Third-Generation Sequencing Reveals the Adaptive Role of the Epigenome in Three Deep-Sea Polychaetes.</title>
        <authorList>
            <person name="Perez M."/>
            <person name="Aroh O."/>
            <person name="Sun Y."/>
            <person name="Lan Y."/>
            <person name="Juniper S.K."/>
            <person name="Young C.R."/>
            <person name="Angers B."/>
            <person name="Qian P.Y."/>
        </authorList>
    </citation>
    <scope>NUCLEOTIDE SEQUENCE</scope>
    <source>
        <strain evidence="13">R07B-5</strain>
    </source>
</reference>
<evidence type="ECO:0000256" key="2">
    <source>
        <dbReference type="ARBA" id="ARBA00008554"/>
    </source>
</evidence>
<evidence type="ECO:0000256" key="1">
    <source>
        <dbReference type="ARBA" id="ARBA00004443"/>
    </source>
</evidence>
<evidence type="ECO:0000256" key="5">
    <source>
        <dbReference type="ARBA" id="ARBA00022660"/>
    </source>
</evidence>
<evidence type="ECO:0000256" key="7">
    <source>
        <dbReference type="ARBA" id="ARBA00022982"/>
    </source>
</evidence>
<dbReference type="SUPFAM" id="SSF81524">
    <property type="entry name" value="14 kDa protein of cytochrome bc1 complex (Ubiquinol-cytochrome c reductase)"/>
    <property type="match status" value="1"/>
</dbReference>
<evidence type="ECO:0000256" key="9">
    <source>
        <dbReference type="ARBA" id="ARBA00023136"/>
    </source>
</evidence>
<evidence type="ECO:0000256" key="3">
    <source>
        <dbReference type="ARBA" id="ARBA00016323"/>
    </source>
</evidence>
<dbReference type="PIRSF" id="PIRSF000022">
    <property type="entry name" value="Bc1_14K"/>
    <property type="match status" value="1"/>
</dbReference>
<comment type="subunit">
    <text evidence="11">Component of the ubiquinol-cytochrome c oxidoreductase (cytochrome b-c1 complex, complex III, CIII), a multisubunit enzyme composed of 11 subunits. The complex is composed of 3 respiratory subunits cytochrome b, cytochrome c1 and Rieske protein UQCRFS1, 2 core protein subunits UQCRC1/QCR1 and UQCRC2/QCR2, and 6 low-molecular weight protein subunits UQCRH/QCR6, UQCRB/QCR7, UQCRQ/QCR8, UQCR10/QCR9, UQCR11/QCR10 and subunit 9, the cleavage product of Rieske protein UQCRFS1. The complex exists as an obligatory dimer and forms supercomplexes (SCs) in the inner mitochondrial membrane with NADH-ubiquinone oxidoreductase (complex I, CI) and cytochrome c oxidase (complex IV, CIV), resulting in different assemblies (supercomplex SCI(1)III(2)IV(1) and megacomplex MCI(2)III(2)IV(2)).</text>
</comment>
<sequence>MAVRQAATPAWKLALMKWAHRTSYFPQLGLMRDDTLEENDLVKEAVRRLPDRVYDERMYRISRALNLSNQKTVLPKSEWTKFDDDVLYLQPYLEELRKEHKERALWNGQ</sequence>
<protein>
    <recommendedName>
        <fullName evidence="3 12">Cytochrome b-c1 complex subunit 7</fullName>
    </recommendedName>
</protein>
<comment type="function">
    <text evidence="12">Component of the ubiquinol-cytochrome c oxidoreductase, a multisubunit transmembrane complex that is part of the mitochondrial electron transport chain which drives oxidative phosphorylation.</text>
</comment>
<evidence type="ECO:0000256" key="10">
    <source>
        <dbReference type="ARBA" id="ARBA00038521"/>
    </source>
</evidence>
<dbReference type="PANTHER" id="PTHR12022:SF0">
    <property type="entry name" value="CYTOCHROME B-C1 COMPLEX SUBUNIT 7"/>
    <property type="match status" value="1"/>
</dbReference>
<evidence type="ECO:0000256" key="11">
    <source>
        <dbReference type="ARBA" id="ARBA00046393"/>
    </source>
</evidence>
<dbReference type="EMBL" id="JAODUO010000033">
    <property type="protein sequence ID" value="KAK2192344.1"/>
    <property type="molecule type" value="Genomic_DNA"/>
</dbReference>
<keyword evidence="7 12" id="KW-0249">Electron transport</keyword>
<keyword evidence="4 12" id="KW-0813">Transport</keyword>
<comment type="caution">
    <text evidence="13">The sequence shown here is derived from an EMBL/GenBank/DDBJ whole genome shotgun (WGS) entry which is preliminary data.</text>
</comment>
<dbReference type="GO" id="GO:0006122">
    <property type="term" value="P:mitochondrial electron transport, ubiquinol to cytochrome c"/>
    <property type="evidence" value="ECO:0007669"/>
    <property type="project" value="InterPro"/>
</dbReference>
<dbReference type="FunFam" id="1.10.1090.10:FF:000001">
    <property type="entry name" value="Cytochrome b-c1 complex subunit 7"/>
    <property type="match status" value="1"/>
</dbReference>
<dbReference type="Gene3D" id="1.10.1090.10">
    <property type="entry name" value="Cytochrome b-c1 complex subunit 7"/>
    <property type="match status" value="1"/>
</dbReference>
<name>A0AAD9PCK8_RIDPI</name>
<accession>A0AAD9PCK8</accession>
<keyword evidence="9 12" id="KW-0472">Membrane</keyword>
<proteinExistence type="inferred from homology"/>
<evidence type="ECO:0000313" key="13">
    <source>
        <dbReference type="EMBL" id="KAK2192344.1"/>
    </source>
</evidence>
<dbReference type="InterPro" id="IPR003197">
    <property type="entry name" value="QCR7"/>
</dbReference>
<keyword evidence="5 12" id="KW-0679">Respiratory chain</keyword>
<dbReference type="PANTHER" id="PTHR12022">
    <property type="entry name" value="UBIQUINOL-CYTOCHROME C REDUCTASE COMPLEX 14 KD PROTEIN"/>
    <property type="match status" value="1"/>
</dbReference>
<evidence type="ECO:0000256" key="8">
    <source>
        <dbReference type="ARBA" id="ARBA00023128"/>
    </source>
</evidence>
<comment type="subunit">
    <text evidence="10">Component of the ubiquinol-cytochrome c oxidoreductase (cytochrome b-c1 complex, complex III, CIII), a multisubunit enzyme composed of 3 respiratory subunits cytochrome b, cytochrome c1 and Rieske protein, 2 core protein subunits, and additional low-molecular weight protein subunits. The complex exists as an obligatory dimer and forms supercomplexes (SCs) in the inner mitochondrial membrane with cytochrome c oxidase (complex IV, CIV).</text>
</comment>
<dbReference type="GO" id="GO:0045275">
    <property type="term" value="C:respiratory chain complex III"/>
    <property type="evidence" value="ECO:0007669"/>
    <property type="project" value="InterPro"/>
</dbReference>
<evidence type="ECO:0000256" key="4">
    <source>
        <dbReference type="ARBA" id="ARBA00022448"/>
    </source>
</evidence>
<evidence type="ECO:0000313" key="14">
    <source>
        <dbReference type="Proteomes" id="UP001209878"/>
    </source>
</evidence>
<keyword evidence="6 12" id="KW-0999">Mitochondrion inner membrane</keyword>
<dbReference type="Proteomes" id="UP001209878">
    <property type="component" value="Unassembled WGS sequence"/>
</dbReference>
<dbReference type="Pfam" id="PF02271">
    <property type="entry name" value="UCR_14kD"/>
    <property type="match status" value="1"/>
</dbReference>
<dbReference type="InterPro" id="IPR036544">
    <property type="entry name" value="QCR7_sf"/>
</dbReference>
<keyword evidence="14" id="KW-1185">Reference proteome</keyword>
<keyword evidence="8 12" id="KW-0496">Mitochondrion</keyword>
<evidence type="ECO:0000256" key="6">
    <source>
        <dbReference type="ARBA" id="ARBA00022792"/>
    </source>
</evidence>